<evidence type="ECO:0000256" key="3">
    <source>
        <dbReference type="ARBA" id="ARBA00022670"/>
    </source>
</evidence>
<dbReference type="Pfam" id="PF18031">
    <property type="entry name" value="UCH_C"/>
    <property type="match status" value="1"/>
</dbReference>
<evidence type="ECO:0000256" key="11">
    <source>
        <dbReference type="PIRSR" id="PIRSR038120-2"/>
    </source>
</evidence>
<keyword evidence="4 9" id="KW-0833">Ubl conjugation pathway</keyword>
<name>A0A195BEK2_9HYME</name>
<dbReference type="PROSITE" id="PS52049">
    <property type="entry name" value="ULD"/>
    <property type="match status" value="1"/>
</dbReference>
<dbReference type="InterPro" id="IPR041507">
    <property type="entry name" value="UCH_C"/>
</dbReference>
<feature type="site" description="Transition state stabilizer" evidence="12">
    <location>
        <position position="82"/>
    </location>
</feature>
<dbReference type="EC" id="3.4.19.12" evidence="9"/>
<dbReference type="InterPro" id="IPR017390">
    <property type="entry name" value="Ubiquitinyl_hydrolase_UCH37"/>
</dbReference>
<dbReference type="SUPFAM" id="SSF54001">
    <property type="entry name" value="Cysteine proteinases"/>
    <property type="match status" value="2"/>
</dbReference>
<dbReference type="PIRSF" id="PIRSF038120">
    <property type="entry name" value="Ubiquitinyl_hydrolase_UCH37"/>
    <property type="match status" value="1"/>
</dbReference>
<reference evidence="14 15" key="1">
    <citation type="submission" date="2015-09" db="EMBL/GenBank/DDBJ databases">
        <title>Atta colombica WGS genome.</title>
        <authorList>
            <person name="Nygaard S."/>
            <person name="Hu H."/>
            <person name="Boomsma J."/>
            <person name="Zhang G."/>
        </authorList>
    </citation>
    <scope>NUCLEOTIDE SEQUENCE [LARGE SCALE GENOMIC DNA]</scope>
    <source>
        <strain evidence="14">Treedump-2</strain>
        <tissue evidence="14">Whole body</tissue>
    </source>
</reference>
<comment type="similarity">
    <text evidence="2 9 12">Belongs to the peptidase C12 family.</text>
</comment>
<feature type="site" description="Important for enzyme activity" evidence="11 12">
    <location>
        <position position="217"/>
    </location>
</feature>
<dbReference type="GO" id="GO:0016579">
    <property type="term" value="P:protein deubiquitination"/>
    <property type="evidence" value="ECO:0007669"/>
    <property type="project" value="InterPro"/>
</dbReference>
<dbReference type="PROSITE" id="PS52048">
    <property type="entry name" value="UCH_DOMAIN"/>
    <property type="match status" value="1"/>
</dbReference>
<evidence type="ECO:0000256" key="9">
    <source>
        <dbReference type="PIRNR" id="PIRNR038120"/>
    </source>
</evidence>
<dbReference type="InterPro" id="IPR038765">
    <property type="entry name" value="Papain-like_cys_pep_sf"/>
</dbReference>
<dbReference type="InterPro" id="IPR036959">
    <property type="entry name" value="Peptidase_C12_UCH_sf"/>
</dbReference>
<dbReference type="Gene3D" id="3.40.532.10">
    <property type="entry name" value="Peptidase C12, ubiquitin carboxyl-terminal hydrolase"/>
    <property type="match status" value="2"/>
</dbReference>
<keyword evidence="3 9" id="KW-0645">Protease</keyword>
<evidence type="ECO:0000256" key="5">
    <source>
        <dbReference type="ARBA" id="ARBA00022801"/>
    </source>
</evidence>
<dbReference type="Proteomes" id="UP000078540">
    <property type="component" value="Unassembled WGS sequence"/>
</dbReference>
<feature type="domain" description="UCH catalytic" evidence="13">
    <location>
        <begin position="7"/>
        <end position="264"/>
    </location>
</feature>
<dbReference type="GO" id="GO:0004843">
    <property type="term" value="F:cysteine-type deubiquitinase activity"/>
    <property type="evidence" value="ECO:0007669"/>
    <property type="project" value="UniProtKB-UniRule"/>
</dbReference>
<evidence type="ECO:0000256" key="8">
    <source>
        <dbReference type="ARBA" id="ARBA00049710"/>
    </source>
</evidence>
<dbReference type="STRING" id="520822.A0A195BEK2"/>
<evidence type="ECO:0000256" key="4">
    <source>
        <dbReference type="ARBA" id="ARBA00022786"/>
    </source>
</evidence>
<protein>
    <recommendedName>
        <fullName evidence="9">Ubiquitin carboxyl-terminal hydrolase</fullName>
        <ecNumber evidence="9">3.4.19.12</ecNumber>
    </recommendedName>
</protein>
<evidence type="ECO:0000256" key="6">
    <source>
        <dbReference type="ARBA" id="ARBA00022807"/>
    </source>
</evidence>
<comment type="function">
    <text evidence="7">Catalytic component of the polycomb repressive deubiquitinase (PR-DUB) complex, a complex that specifically mediates deubiquitination of histone H2A monoubiquitinated at 'Lys-119' (H2AK118ub1). Mediates bisymmetric organization of the PR-DUB complex and is involved in association with nucleosomes to mediate deubiquitination. Does not deubiquitinate monoubiquitinated histone H2B. Required to maintain the transcriptionally repressive state of homeotic genes throughout development. The PR-DUB complex has weak or no activity toward 'Lys-48'- and 'Lys-63'-linked polyubiquitin chains. Polycomb group (PcG) protein.</text>
</comment>
<gene>
    <name evidence="14" type="ORF">ALC53_06268</name>
</gene>
<proteinExistence type="inferred from homology"/>
<feature type="active site" description="Proton donor" evidence="10 12">
    <location>
        <position position="202"/>
    </location>
</feature>
<evidence type="ECO:0000256" key="10">
    <source>
        <dbReference type="PIRSR" id="PIRSR038120-1"/>
    </source>
</evidence>
<dbReference type="PANTHER" id="PTHR10589:SF16">
    <property type="entry name" value="UBIQUITIN CARBOXYL-TERMINAL HYDROLASE ISOZYME L5"/>
    <property type="match status" value="1"/>
</dbReference>
<keyword evidence="6 9" id="KW-0788">Thiol protease</keyword>
<evidence type="ECO:0000256" key="1">
    <source>
        <dbReference type="ARBA" id="ARBA00000707"/>
    </source>
</evidence>
<evidence type="ECO:0000259" key="13">
    <source>
        <dbReference type="PROSITE" id="PS52048"/>
    </source>
</evidence>
<dbReference type="InterPro" id="IPR001578">
    <property type="entry name" value="Peptidase_C12_UCH"/>
</dbReference>
<dbReference type="EMBL" id="KQ976500">
    <property type="protein sequence ID" value="KYM83003.1"/>
    <property type="molecule type" value="Genomic_DNA"/>
</dbReference>
<keyword evidence="5 9" id="KW-0378">Hydrolase</keyword>
<dbReference type="AlphaFoldDB" id="A0A195BEK2"/>
<evidence type="ECO:0000256" key="12">
    <source>
        <dbReference type="PROSITE-ProRule" id="PRU01393"/>
    </source>
</evidence>
<evidence type="ECO:0000313" key="14">
    <source>
        <dbReference type="EMBL" id="KYM83003.1"/>
    </source>
</evidence>
<comment type="subunit">
    <text evidence="8">Catalytic component of the polycomb repressive deubiquitinase (PR-DUB) complex, at least composed of caly/calypso, Asx and sba (MBD5/6 homolog). The PR-DUB complex associates with nucleosomes to mediate deubiquitination of histone H2AK118ub1 substrates; the association requires the positively charged C-terminal tail of caly, probably due to direct binding of DNA. Interacts (via ULD domain) with Asx (via DEUBAD domain); the interaction produces a stable heterodimer with a composite binding site for ubiquitin. Homodimerizes (via coiled-coil hinge-region between the UCH and ULD domains) to mediate assembly of 2 copies of the caly-Asx heterodimer into a bisymmetric tetramer; dimerization enhances PR-DUB association with nucleosomes.</text>
</comment>
<dbReference type="CDD" id="cd09617">
    <property type="entry name" value="Peptidase_C12_UCH37_BAP1"/>
    <property type="match status" value="1"/>
</dbReference>
<evidence type="ECO:0000313" key="15">
    <source>
        <dbReference type="Proteomes" id="UP000078540"/>
    </source>
</evidence>
<dbReference type="PANTHER" id="PTHR10589">
    <property type="entry name" value="UBIQUITIN CARBOXYL-TERMINAL HYDROLASE"/>
    <property type="match status" value="1"/>
</dbReference>
<dbReference type="GO" id="GO:0005737">
    <property type="term" value="C:cytoplasm"/>
    <property type="evidence" value="ECO:0007669"/>
    <property type="project" value="TreeGrafter"/>
</dbReference>
<evidence type="ECO:0000256" key="7">
    <source>
        <dbReference type="ARBA" id="ARBA00046227"/>
    </source>
</evidence>
<feature type="active site" description="Nucleophile" evidence="10 12">
    <location>
        <position position="126"/>
    </location>
</feature>
<dbReference type="Pfam" id="PF01088">
    <property type="entry name" value="Peptidase_C12"/>
    <property type="match status" value="2"/>
</dbReference>
<dbReference type="FunFam" id="3.40.532.10:FF:000027">
    <property type="match status" value="1"/>
</dbReference>
<evidence type="ECO:0000256" key="2">
    <source>
        <dbReference type="ARBA" id="ARBA00009326"/>
    </source>
</evidence>
<comment type="catalytic activity">
    <reaction evidence="1 9 12">
        <text>Thiol-dependent hydrolysis of ester, thioester, amide, peptide and isopeptide bonds formed by the C-terminal Gly of ubiquitin (a 76-residue protein attached to proteins as an intracellular targeting signal).</text>
        <dbReference type="EC" id="3.4.19.12"/>
    </reaction>
</comment>
<keyword evidence="15" id="KW-1185">Reference proteome</keyword>
<organism evidence="14 15">
    <name type="scientific">Atta colombica</name>
    <dbReference type="NCBI Taxonomy" id="520822"/>
    <lineage>
        <taxon>Eukaryota</taxon>
        <taxon>Metazoa</taxon>
        <taxon>Ecdysozoa</taxon>
        <taxon>Arthropoda</taxon>
        <taxon>Hexapoda</taxon>
        <taxon>Insecta</taxon>
        <taxon>Pterygota</taxon>
        <taxon>Neoptera</taxon>
        <taxon>Endopterygota</taxon>
        <taxon>Hymenoptera</taxon>
        <taxon>Apocrita</taxon>
        <taxon>Aculeata</taxon>
        <taxon>Formicoidea</taxon>
        <taxon>Formicidae</taxon>
        <taxon>Myrmicinae</taxon>
        <taxon>Atta</taxon>
    </lineage>
</organism>
<dbReference type="GO" id="GO:0006511">
    <property type="term" value="P:ubiquitin-dependent protein catabolic process"/>
    <property type="evidence" value="ECO:0007669"/>
    <property type="project" value="UniProtKB-UniRule"/>
</dbReference>
<sequence length="349" mass="40334">MADSAGNWCLIESDPGVFTELIKEFGVKGAQVEELWSLDDEQFNELMPIHGLIFLFKWVQDDELSGNIVQDNRLDKIFFAKQIHLSKRFVCIVLLTILNLTCHIAKETHLELFENRCKWKVINNACATQAILSVLLNCKHVDISLGPNLEEFKNFCQSFDANMRGLALSNSDVIREVHNSFSRQTLFEYDSKQASKDDDVFHFVSYVPIDGRLYELDGLKDGPIDLGPCSVGKQWVQAAKPIIQKRINKYNEGEIHFNLMAIVTDRKTLYERQKANVCDPEELERLQALIEEEIRKSKRYQIENIRRKHNYLPLIMELLKILAKEGKLVSLYQKAKEKALEKESKKNKV</sequence>
<accession>A0A195BEK2</accession>